<dbReference type="OrthoDB" id="958308at2"/>
<dbReference type="InterPro" id="IPR035439">
    <property type="entry name" value="UPF0145_dom_sf"/>
</dbReference>
<sequence>MIQKACKLLLVFSVVGCSKYVKPSTYYSNDFKNGGVERHDGLGFEVPVKYDIDVVYFNEKPKQSYEDIETIKMSGEVPLEDKQLQNGKMLYRGNHQDKKQEILRQMVDKAKELGATALIDVKYSVYSTQTANGFTFTGKAVRYVLK</sequence>
<dbReference type="Proteomes" id="UP000293583">
    <property type="component" value="Unassembled WGS sequence"/>
</dbReference>
<proteinExistence type="predicted"/>
<dbReference type="AlphaFoldDB" id="A0A4Q9BAV6"/>
<keyword evidence="2" id="KW-1185">Reference proteome</keyword>
<comment type="caution">
    <text evidence="1">The sequence shown here is derived from an EMBL/GenBank/DDBJ whole genome shotgun (WGS) entry which is preliminary data.</text>
</comment>
<dbReference type="RefSeq" id="WP_130923366.1">
    <property type="nucleotide sequence ID" value="NZ_JAANON010000001.1"/>
</dbReference>
<evidence type="ECO:0000313" key="1">
    <source>
        <dbReference type="EMBL" id="TBH73250.1"/>
    </source>
</evidence>
<protein>
    <submittedName>
        <fullName evidence="1">Uncharacterized protein</fullName>
    </submittedName>
</protein>
<dbReference type="EMBL" id="SEWY01000003">
    <property type="protein sequence ID" value="TBH73250.1"/>
    <property type="molecule type" value="Genomic_DNA"/>
</dbReference>
<evidence type="ECO:0000313" key="2">
    <source>
        <dbReference type="Proteomes" id="UP000293583"/>
    </source>
</evidence>
<gene>
    <name evidence="1" type="ORF">EWU20_07720</name>
</gene>
<organism evidence="1 2">
    <name type="scientific">Aquirufa antheringensis</name>
    <dbReference type="NCBI Taxonomy" id="2516559"/>
    <lineage>
        <taxon>Bacteria</taxon>
        <taxon>Pseudomonadati</taxon>
        <taxon>Bacteroidota</taxon>
        <taxon>Cytophagia</taxon>
        <taxon>Cytophagales</taxon>
        <taxon>Flectobacillaceae</taxon>
        <taxon>Aquirufa</taxon>
    </lineage>
</organism>
<accession>A0A4Q9BAV6</accession>
<name>A0A4Q9BAV6_9BACT</name>
<dbReference type="Gene3D" id="3.30.110.70">
    <property type="entry name" value="Hypothetical protein apc22750. Chain B"/>
    <property type="match status" value="1"/>
</dbReference>
<dbReference type="SUPFAM" id="SSF117782">
    <property type="entry name" value="YbjQ-like"/>
    <property type="match status" value="1"/>
</dbReference>
<reference evidence="1 2" key="1">
    <citation type="submission" date="2019-02" db="EMBL/GenBank/DDBJ databases">
        <title>Genome of a new Bacteroidetes strain.</title>
        <authorList>
            <person name="Pitt A."/>
        </authorList>
    </citation>
    <scope>NUCLEOTIDE SEQUENCE [LARGE SCALE GENOMIC DNA]</scope>
    <source>
        <strain evidence="1 2">103A-SOEBACH</strain>
    </source>
</reference>